<dbReference type="InParanoid" id="F6I5P5"/>
<accession>F6I5P5</accession>
<sequence>MSSEEAPAETVLKVRELKGENATFGPIRDLGSHHYWHERESRWGEIFTMRSHAGCQDVSQGCKELDVIVLHVKLRAVRGNKTKTPGPGAQSTLQAPCSF</sequence>
<dbReference type="AlphaFoldDB" id="F6I5P5"/>
<dbReference type="eggNOG" id="KOG0407">
    <property type="taxonomic scope" value="Eukaryota"/>
</dbReference>
<evidence type="ECO:0000256" key="1">
    <source>
        <dbReference type="ARBA" id="ARBA00022980"/>
    </source>
</evidence>
<dbReference type="STRING" id="29760.F6I5P5"/>
<keyword evidence="1" id="KW-0689">Ribosomal protein</keyword>
<feature type="compositionally biased region" description="Polar residues" evidence="3">
    <location>
        <begin position="89"/>
        <end position="99"/>
    </location>
</feature>
<organism evidence="4 5">
    <name type="scientific">Vitis vinifera</name>
    <name type="common">Grape</name>
    <dbReference type="NCBI Taxonomy" id="29760"/>
    <lineage>
        <taxon>Eukaryota</taxon>
        <taxon>Viridiplantae</taxon>
        <taxon>Streptophyta</taxon>
        <taxon>Embryophyta</taxon>
        <taxon>Tracheophyta</taxon>
        <taxon>Spermatophyta</taxon>
        <taxon>Magnoliopsida</taxon>
        <taxon>eudicotyledons</taxon>
        <taxon>Gunneridae</taxon>
        <taxon>Pentapetalae</taxon>
        <taxon>rosids</taxon>
        <taxon>Vitales</taxon>
        <taxon>Vitaceae</taxon>
        <taxon>Viteae</taxon>
        <taxon>Vitis</taxon>
    </lineage>
</organism>
<name>F6I5P5_VITVI</name>
<dbReference type="InterPro" id="IPR036967">
    <property type="entry name" value="Ribosomal_uS11_sf"/>
</dbReference>
<reference evidence="5" key="1">
    <citation type="journal article" date="2007" name="Nature">
        <title>The grapevine genome sequence suggests ancestral hexaploidization in major angiosperm phyla.</title>
        <authorList>
            <consortium name="The French-Italian Public Consortium for Grapevine Genome Characterization."/>
            <person name="Jaillon O."/>
            <person name="Aury J.-M."/>
            <person name="Noel B."/>
            <person name="Policriti A."/>
            <person name="Clepet C."/>
            <person name="Casagrande A."/>
            <person name="Choisne N."/>
            <person name="Aubourg S."/>
            <person name="Vitulo N."/>
            <person name="Jubin C."/>
            <person name="Vezzi A."/>
            <person name="Legeai F."/>
            <person name="Hugueney P."/>
            <person name="Dasilva C."/>
            <person name="Horner D."/>
            <person name="Mica E."/>
            <person name="Jublot D."/>
            <person name="Poulain J."/>
            <person name="Bruyere C."/>
            <person name="Billault A."/>
            <person name="Segurens B."/>
            <person name="Gouyvenoux M."/>
            <person name="Ugarte E."/>
            <person name="Cattonaro F."/>
            <person name="Anthouard V."/>
            <person name="Vico V."/>
            <person name="Del Fabbro C."/>
            <person name="Alaux M."/>
            <person name="Di Gaspero G."/>
            <person name="Dumas V."/>
            <person name="Felice N."/>
            <person name="Paillard S."/>
            <person name="Juman I."/>
            <person name="Moroldo M."/>
            <person name="Scalabrin S."/>
            <person name="Canaguier A."/>
            <person name="Le Clainche I."/>
            <person name="Malacrida G."/>
            <person name="Durand E."/>
            <person name="Pesole G."/>
            <person name="Laucou V."/>
            <person name="Chatelet P."/>
            <person name="Merdinoglu D."/>
            <person name="Delledonne M."/>
            <person name="Pezzotti M."/>
            <person name="Lecharny A."/>
            <person name="Scarpelli C."/>
            <person name="Artiguenave F."/>
            <person name="Pe M.E."/>
            <person name="Valle G."/>
            <person name="Morgante M."/>
            <person name="Caboche M."/>
            <person name="Adam-Blondon A.-F."/>
            <person name="Weissenbach J."/>
            <person name="Quetier F."/>
            <person name="Wincker P."/>
        </authorList>
    </citation>
    <scope>NUCLEOTIDE SEQUENCE [LARGE SCALE GENOMIC DNA]</scope>
    <source>
        <strain evidence="5">cv. Pinot noir / PN40024</strain>
    </source>
</reference>
<evidence type="ECO:0000256" key="3">
    <source>
        <dbReference type="SAM" id="MobiDB-lite"/>
    </source>
</evidence>
<keyword evidence="2" id="KW-0687">Ribonucleoprotein</keyword>
<dbReference type="GO" id="GO:0022627">
    <property type="term" value="C:cytosolic small ribosomal subunit"/>
    <property type="evidence" value="ECO:0000318"/>
    <property type="project" value="GO_Central"/>
</dbReference>
<protein>
    <submittedName>
        <fullName evidence="4">Uncharacterized protein</fullName>
    </submittedName>
</protein>
<evidence type="ECO:0000313" key="4">
    <source>
        <dbReference type="EMBL" id="CCB62263.1"/>
    </source>
</evidence>
<dbReference type="GO" id="GO:0000028">
    <property type="term" value="P:ribosomal small subunit assembly"/>
    <property type="evidence" value="ECO:0000318"/>
    <property type="project" value="GO_Central"/>
</dbReference>
<dbReference type="Gene3D" id="3.30.420.80">
    <property type="entry name" value="Ribosomal protein S11"/>
    <property type="match status" value="1"/>
</dbReference>
<keyword evidence="5" id="KW-1185">Reference proteome</keyword>
<gene>
    <name evidence="4" type="ordered locus">VIT_11s0103g00410</name>
</gene>
<dbReference type="EMBL" id="FN596751">
    <property type="protein sequence ID" value="CCB62263.1"/>
    <property type="molecule type" value="Genomic_DNA"/>
</dbReference>
<evidence type="ECO:0000256" key="2">
    <source>
        <dbReference type="ARBA" id="ARBA00023274"/>
    </source>
</evidence>
<dbReference type="PaxDb" id="29760-VIT_11s0103g00410.t01"/>
<feature type="region of interest" description="Disordered" evidence="3">
    <location>
        <begin position="79"/>
        <end position="99"/>
    </location>
</feature>
<dbReference type="GO" id="GO:0006412">
    <property type="term" value="P:translation"/>
    <property type="evidence" value="ECO:0000318"/>
    <property type="project" value="GO_Central"/>
</dbReference>
<dbReference type="GO" id="GO:0003735">
    <property type="term" value="F:structural constituent of ribosome"/>
    <property type="evidence" value="ECO:0000318"/>
    <property type="project" value="GO_Central"/>
</dbReference>
<dbReference type="HOGENOM" id="CLU_2324946_0_0_1"/>
<proteinExistence type="predicted"/>
<dbReference type="Proteomes" id="UP000009183">
    <property type="component" value="Chromosome 11"/>
</dbReference>
<evidence type="ECO:0000313" key="5">
    <source>
        <dbReference type="Proteomes" id="UP000009183"/>
    </source>
</evidence>